<reference evidence="1 2" key="1">
    <citation type="submission" date="2015-11" db="EMBL/GenBank/DDBJ databases">
        <title>Exploring the genomic traits of fungus-feeding bacterial genus Collimonas.</title>
        <authorList>
            <person name="Song C."/>
            <person name="Schmidt R."/>
            <person name="de Jager V."/>
            <person name="Krzyzanowska D."/>
            <person name="Jongedijk E."/>
            <person name="Cankar K."/>
            <person name="Beekwilder J."/>
            <person name="van Veen A."/>
            <person name="de Boer W."/>
            <person name="van Veen J.A."/>
            <person name="Garbeva P."/>
        </authorList>
    </citation>
    <scope>NUCLEOTIDE SEQUENCE [LARGE SCALE GENOMIC DNA]</scope>
    <source>
        <strain evidence="1 2">Ter91</strain>
    </source>
</reference>
<proteinExistence type="predicted"/>
<gene>
    <name evidence="1" type="ORF">CPter91_0348</name>
</gene>
<dbReference type="STRING" id="279113.CPter91_0348"/>
<protein>
    <submittedName>
        <fullName evidence="1">Uncharacterized protein</fullName>
    </submittedName>
</protein>
<name>A0A127PY85_9BURK</name>
<dbReference type="Proteomes" id="UP000074561">
    <property type="component" value="Chromosome"/>
</dbReference>
<sequence>MKNLPAECVCGDAALIVGSYGSDINIKKDRDVFIDASIVFVHNSSLL</sequence>
<accession>A0A127PY85</accession>
<evidence type="ECO:0000313" key="2">
    <source>
        <dbReference type="Proteomes" id="UP000074561"/>
    </source>
</evidence>
<evidence type="ECO:0000313" key="1">
    <source>
        <dbReference type="EMBL" id="AMP02747.1"/>
    </source>
</evidence>
<organism evidence="1 2">
    <name type="scientific">Collimonas pratensis</name>
    <dbReference type="NCBI Taxonomy" id="279113"/>
    <lineage>
        <taxon>Bacteria</taxon>
        <taxon>Pseudomonadati</taxon>
        <taxon>Pseudomonadota</taxon>
        <taxon>Betaproteobacteria</taxon>
        <taxon>Burkholderiales</taxon>
        <taxon>Oxalobacteraceae</taxon>
        <taxon>Collimonas</taxon>
    </lineage>
</organism>
<dbReference type="AlphaFoldDB" id="A0A127PY85"/>
<dbReference type="EMBL" id="CP013234">
    <property type="protein sequence ID" value="AMP02747.1"/>
    <property type="molecule type" value="Genomic_DNA"/>
</dbReference>
<dbReference type="KEGG" id="cpra:CPter91_0348"/>